<sequence length="934" mass="103827">MKGGYEAVMKLAVSPSTTSRASLTKPRLPLRHLSKPNIAKPNIARPKAIPPLGRKPTVASVQRASGADIRIDRNRRDRSTPLSHSSSSSHSRQAARAPRTPHPPRALAPHGFTVLSFSLKMLNYVQRYVFGHAAEGTQRAFVQRKVGLNKLDNIFLSGTVNWQGAGGLLGMILTVADVLAAAKEQTDMNNATKPNKKSSTPAIQPRLKIHAGKNLSHLLATSRRFVFRKGLPIEPHEIRFDSRNVSGEVDSSKPDWVDGNINVWYMPIESGQKESPVASPRKRSHDEFRERDTAAPPGSRDETSYKFAKSIVGEMFNSDWTPDALVETTLHKAQLPAKIFVRNDKGHLEQYRGPLPGRGVQVPDIPVLIRKPWPGATISKLPRTEPSKQSLCYIVKGHDRRGKFDPVTAQRLGVAKPDYKRLVNLESVKGKDGNLVTPDMVLGKTVAGSGFAVVDIPDVSYVDGLVNRPEWDDTQIMSGIHVVFWILGRHVADDTRLQAFMQKTSSLKHIVTSADTCPNMIALESAATQAYKLRCVDSDRFPLPSHNNELSLAGTVPTDAPLYETGRIGKTVQFAPRYQHQDDKIVPFPDIEELARSTLDQKVLEMAAQARSRISDPDFLAKLEKVEADIPNRDAEVISLGTGSALPSKYRNVSATLVRVPGYGNYLFDAGENTLGQLRRVFGDELPSVLRDLKVIWISHLHADHHLGTTSVLKAWHEETMKSDPSARLAVSSHFHMIEWLREYADVEDFGFDRLLPIPFSRPSSDRIHDPYVFGDEDAKYFGLAQIQPCLVSHCYGSLATVFTLPSGFKIAYSGDCRPSEAFVQIGQGATLLIHESTFDDELLGDAKAKKHSTMSEAINVGRQMGARRILLTHFSQRYQKIPIMEEDFEIKPDAKRDEVILVAFDYMRVKLGEFRKAQAFLPAIQKMLEEATE</sequence>
<keyword evidence="7" id="KW-0479">Metal-binding</keyword>
<evidence type="ECO:0000256" key="3">
    <source>
        <dbReference type="ARBA" id="ARBA00007823"/>
    </source>
</evidence>
<gene>
    <name evidence="13" type="ORF">NPX13_g10128</name>
</gene>
<feature type="region of interest" description="Disordered" evidence="11">
    <location>
        <begin position="12"/>
        <end position="107"/>
    </location>
</feature>
<evidence type="ECO:0000256" key="2">
    <source>
        <dbReference type="ARBA" id="ARBA00001947"/>
    </source>
</evidence>
<keyword evidence="8" id="KW-0255">Endonuclease</keyword>
<dbReference type="Pfam" id="PF12706">
    <property type="entry name" value="Lactamase_B_2"/>
    <property type="match status" value="1"/>
</dbReference>
<feature type="region of interest" description="Disordered" evidence="11">
    <location>
        <begin position="272"/>
        <end position="302"/>
    </location>
</feature>
<comment type="cofactor">
    <cofactor evidence="2">
        <name>Zn(2+)</name>
        <dbReference type="ChEBI" id="CHEBI:29105"/>
    </cofactor>
</comment>
<comment type="catalytic activity">
    <reaction evidence="1">
        <text>Endonucleolytic cleavage of RNA, removing extra 3' nucleotides from tRNA precursor, generating 3' termini of tRNAs. A 3'-hydroxy group is left at the tRNA terminus and a 5'-phosphoryl group is left at the trailer molecule.</text>
        <dbReference type="EC" id="3.1.26.11"/>
    </reaction>
</comment>
<evidence type="ECO:0000313" key="13">
    <source>
        <dbReference type="EMBL" id="KAJ3556470.1"/>
    </source>
</evidence>
<dbReference type="AlphaFoldDB" id="A0A9W8TI76"/>
<comment type="similarity">
    <text evidence="3">Belongs to the RNase Z family.</text>
</comment>
<evidence type="ECO:0000256" key="11">
    <source>
        <dbReference type="SAM" id="MobiDB-lite"/>
    </source>
</evidence>
<reference evidence="13" key="1">
    <citation type="submission" date="2022-07" db="EMBL/GenBank/DDBJ databases">
        <title>Genome Sequence of Xylaria arbuscula.</title>
        <authorList>
            <person name="Buettner E."/>
        </authorList>
    </citation>
    <scope>NUCLEOTIDE SEQUENCE</scope>
    <source>
        <strain evidence="13">VT107</strain>
    </source>
</reference>
<dbReference type="InterPro" id="IPR001279">
    <property type="entry name" value="Metallo-B-lactamas"/>
</dbReference>
<keyword evidence="9" id="KW-0378">Hydrolase</keyword>
<evidence type="ECO:0000256" key="9">
    <source>
        <dbReference type="ARBA" id="ARBA00022801"/>
    </source>
</evidence>
<evidence type="ECO:0000256" key="8">
    <source>
        <dbReference type="ARBA" id="ARBA00022759"/>
    </source>
</evidence>
<keyword evidence="5" id="KW-0819">tRNA processing</keyword>
<dbReference type="EMBL" id="JANPWZ010002736">
    <property type="protein sequence ID" value="KAJ3556470.1"/>
    <property type="molecule type" value="Genomic_DNA"/>
</dbReference>
<protein>
    <recommendedName>
        <fullName evidence="4">ribonuclease Z</fullName>
        <ecNumber evidence="4">3.1.26.11</ecNumber>
    </recommendedName>
</protein>
<dbReference type="SMART" id="SM00849">
    <property type="entry name" value="Lactamase_B"/>
    <property type="match status" value="1"/>
</dbReference>
<keyword evidence="14" id="KW-1185">Reference proteome</keyword>
<dbReference type="Pfam" id="PF13691">
    <property type="entry name" value="Lactamase_B_4"/>
    <property type="match status" value="1"/>
</dbReference>
<comment type="caution">
    <text evidence="13">The sequence shown here is derived from an EMBL/GenBank/DDBJ whole genome shotgun (WGS) entry which is preliminary data.</text>
</comment>
<dbReference type="GO" id="GO:0005739">
    <property type="term" value="C:mitochondrion"/>
    <property type="evidence" value="ECO:0007669"/>
    <property type="project" value="TreeGrafter"/>
</dbReference>
<evidence type="ECO:0000256" key="10">
    <source>
        <dbReference type="ARBA" id="ARBA00022833"/>
    </source>
</evidence>
<evidence type="ECO:0000313" key="14">
    <source>
        <dbReference type="Proteomes" id="UP001148614"/>
    </source>
</evidence>
<proteinExistence type="inferred from homology"/>
<dbReference type="InterPro" id="IPR036866">
    <property type="entry name" value="RibonucZ/Hydroxyglut_hydro"/>
</dbReference>
<dbReference type="GO" id="GO:1990180">
    <property type="term" value="P:mitochondrial tRNA 3'-end processing"/>
    <property type="evidence" value="ECO:0007669"/>
    <property type="project" value="TreeGrafter"/>
</dbReference>
<dbReference type="PANTHER" id="PTHR12553:SF49">
    <property type="entry name" value="ZINC PHOSPHODIESTERASE ELAC PROTEIN 2"/>
    <property type="match status" value="1"/>
</dbReference>
<dbReference type="SUPFAM" id="SSF56281">
    <property type="entry name" value="Metallo-hydrolase/oxidoreductase"/>
    <property type="match status" value="2"/>
</dbReference>
<dbReference type="GO" id="GO:0042781">
    <property type="term" value="F:3'-tRNA processing endoribonuclease activity"/>
    <property type="evidence" value="ECO:0007669"/>
    <property type="project" value="UniProtKB-EC"/>
</dbReference>
<evidence type="ECO:0000256" key="5">
    <source>
        <dbReference type="ARBA" id="ARBA00022694"/>
    </source>
</evidence>
<dbReference type="Proteomes" id="UP001148614">
    <property type="component" value="Unassembled WGS sequence"/>
</dbReference>
<evidence type="ECO:0000256" key="7">
    <source>
        <dbReference type="ARBA" id="ARBA00022723"/>
    </source>
</evidence>
<evidence type="ECO:0000256" key="1">
    <source>
        <dbReference type="ARBA" id="ARBA00000402"/>
    </source>
</evidence>
<dbReference type="GO" id="GO:0046872">
    <property type="term" value="F:metal ion binding"/>
    <property type="evidence" value="ECO:0007669"/>
    <property type="project" value="UniProtKB-KW"/>
</dbReference>
<feature type="domain" description="Metallo-beta-lactamase" evidence="12">
    <location>
        <begin position="652"/>
        <end position="874"/>
    </location>
</feature>
<dbReference type="InterPro" id="IPR047151">
    <property type="entry name" value="RNZ2-like"/>
</dbReference>
<dbReference type="PANTHER" id="PTHR12553">
    <property type="entry name" value="ZINC PHOSPHODIESTERASE ELAC PROTEIN 2"/>
    <property type="match status" value="1"/>
</dbReference>
<accession>A0A9W8TI76</accession>
<feature type="compositionally biased region" description="Basic and acidic residues" evidence="11">
    <location>
        <begin position="284"/>
        <end position="302"/>
    </location>
</feature>
<dbReference type="Gene3D" id="3.60.15.10">
    <property type="entry name" value="Ribonuclease Z/Hydroxyacylglutathione hydrolase-like"/>
    <property type="match status" value="2"/>
</dbReference>
<keyword evidence="10" id="KW-0862">Zinc</keyword>
<keyword evidence="6" id="KW-0540">Nuclease</keyword>
<evidence type="ECO:0000256" key="4">
    <source>
        <dbReference type="ARBA" id="ARBA00012477"/>
    </source>
</evidence>
<dbReference type="VEuPathDB" id="FungiDB:F4678DRAFT_472729"/>
<evidence type="ECO:0000256" key="6">
    <source>
        <dbReference type="ARBA" id="ARBA00022722"/>
    </source>
</evidence>
<dbReference type="EC" id="3.1.26.11" evidence="4"/>
<name>A0A9W8TI76_9PEZI</name>
<dbReference type="CDD" id="cd07718">
    <property type="entry name" value="RNaseZ_ELAC1_ELAC2-C-term-like_MBL-fold"/>
    <property type="match status" value="1"/>
</dbReference>
<evidence type="ECO:0000259" key="12">
    <source>
        <dbReference type="SMART" id="SM00849"/>
    </source>
</evidence>
<feature type="compositionally biased region" description="Low complexity" evidence="11">
    <location>
        <begin position="83"/>
        <end position="98"/>
    </location>
</feature>
<dbReference type="InterPro" id="IPR027794">
    <property type="entry name" value="tRNase_Z_dom"/>
</dbReference>
<feature type="compositionally biased region" description="Basic and acidic residues" evidence="11">
    <location>
        <begin position="69"/>
        <end position="79"/>
    </location>
</feature>
<organism evidence="13 14">
    <name type="scientific">Xylaria arbuscula</name>
    <dbReference type="NCBI Taxonomy" id="114810"/>
    <lineage>
        <taxon>Eukaryota</taxon>
        <taxon>Fungi</taxon>
        <taxon>Dikarya</taxon>
        <taxon>Ascomycota</taxon>
        <taxon>Pezizomycotina</taxon>
        <taxon>Sordariomycetes</taxon>
        <taxon>Xylariomycetidae</taxon>
        <taxon>Xylariales</taxon>
        <taxon>Xylariaceae</taxon>
        <taxon>Xylaria</taxon>
    </lineage>
</organism>